<evidence type="ECO:0000313" key="3">
    <source>
        <dbReference type="Proteomes" id="UP000191980"/>
    </source>
</evidence>
<protein>
    <submittedName>
        <fullName evidence="2">Uncharacterized protein</fullName>
    </submittedName>
</protein>
<evidence type="ECO:0000313" key="2">
    <source>
        <dbReference type="EMBL" id="OQK18025.1"/>
    </source>
</evidence>
<organism evidence="2 3">
    <name type="scientific">Methyloprofundus sedimenti</name>
    <dbReference type="NCBI Taxonomy" id="1420851"/>
    <lineage>
        <taxon>Bacteria</taxon>
        <taxon>Pseudomonadati</taxon>
        <taxon>Pseudomonadota</taxon>
        <taxon>Gammaproteobacteria</taxon>
        <taxon>Methylococcales</taxon>
        <taxon>Methylococcaceae</taxon>
        <taxon>Methyloprofundus</taxon>
    </lineage>
</organism>
<dbReference type="EMBL" id="LPUF01000001">
    <property type="protein sequence ID" value="OQK18025.1"/>
    <property type="molecule type" value="Genomic_DNA"/>
</dbReference>
<proteinExistence type="predicted"/>
<accession>A0A1V8M8Y9</accession>
<dbReference type="STRING" id="1420851.AU255_09270"/>
<evidence type="ECO:0000256" key="1">
    <source>
        <dbReference type="SAM" id="Phobius"/>
    </source>
</evidence>
<dbReference type="Proteomes" id="UP000191980">
    <property type="component" value="Unassembled WGS sequence"/>
</dbReference>
<gene>
    <name evidence="2" type="ORF">AU255_09270</name>
</gene>
<keyword evidence="1" id="KW-1133">Transmembrane helix</keyword>
<feature type="transmembrane region" description="Helical" evidence="1">
    <location>
        <begin position="94"/>
        <end position="112"/>
    </location>
</feature>
<sequence>MEQPNNFDKENAVENDIKLDMHAPHSDKEMLIHVALKFLLVFIIILSFDFLIDLTLMALELIFEVIHLLIEFIEEILESVIAETFSTAKHHNEVIIVNVALIIVLFGLYKLFHGVRFVYRLKRHLTVDWLNYKKRKSSHWQSLSLASKIKLVCAYCLGFTLIFLFAF</sequence>
<feature type="transmembrane region" description="Helical" evidence="1">
    <location>
        <begin position="38"/>
        <end position="59"/>
    </location>
</feature>
<dbReference type="RefSeq" id="WP_080522631.1">
    <property type="nucleotide sequence ID" value="NZ_LPUF01000001.1"/>
</dbReference>
<dbReference type="AlphaFoldDB" id="A0A1V8M8Y9"/>
<keyword evidence="3" id="KW-1185">Reference proteome</keyword>
<feature type="transmembrane region" description="Helical" evidence="1">
    <location>
        <begin position="143"/>
        <end position="166"/>
    </location>
</feature>
<comment type="caution">
    <text evidence="2">The sequence shown here is derived from an EMBL/GenBank/DDBJ whole genome shotgun (WGS) entry which is preliminary data.</text>
</comment>
<keyword evidence="1" id="KW-0812">Transmembrane</keyword>
<name>A0A1V8M8Y9_9GAMM</name>
<reference evidence="2 3" key="1">
    <citation type="submission" date="2015-12" db="EMBL/GenBank/DDBJ databases">
        <authorList>
            <person name="Shamseldin A."/>
            <person name="Moawad H."/>
            <person name="Abd El-Rahim W.M."/>
            <person name="Sadowsky M.J."/>
        </authorList>
    </citation>
    <scope>NUCLEOTIDE SEQUENCE [LARGE SCALE GENOMIC DNA]</scope>
    <source>
        <strain evidence="2 3">WF1</strain>
    </source>
</reference>
<keyword evidence="1" id="KW-0472">Membrane</keyword>